<gene>
    <name evidence="11" type="ORF">OSB1V03_LOCUS12897</name>
</gene>
<feature type="transmembrane region" description="Helical" evidence="9">
    <location>
        <begin position="355"/>
        <end position="373"/>
    </location>
</feature>
<dbReference type="PANTHER" id="PTHR48041">
    <property type="entry name" value="ABC TRANSPORTER G FAMILY MEMBER 28"/>
    <property type="match status" value="1"/>
</dbReference>
<dbReference type="OrthoDB" id="6489438at2759"/>
<dbReference type="GO" id="GO:0140359">
    <property type="term" value="F:ABC-type transporter activity"/>
    <property type="evidence" value="ECO:0007669"/>
    <property type="project" value="InterPro"/>
</dbReference>
<evidence type="ECO:0000256" key="1">
    <source>
        <dbReference type="ARBA" id="ARBA00004141"/>
    </source>
</evidence>
<dbReference type="GO" id="GO:0016887">
    <property type="term" value="F:ATP hydrolysis activity"/>
    <property type="evidence" value="ECO:0007669"/>
    <property type="project" value="InterPro"/>
</dbReference>
<keyword evidence="8 9" id="KW-0472">Membrane</keyword>
<dbReference type="PANTHER" id="PTHR48041:SF91">
    <property type="entry name" value="ABC TRANSPORTER G FAMILY MEMBER 28"/>
    <property type="match status" value="1"/>
</dbReference>
<feature type="transmembrane region" description="Helical" evidence="9">
    <location>
        <begin position="1116"/>
        <end position="1137"/>
    </location>
</feature>
<comment type="similarity">
    <text evidence="2">Belongs to the ABC transporter superfamily. ABCG family. Eye pigment precursor importer (TC 3.A.1.204) subfamily.</text>
</comment>
<name>A0A7R9L246_9ACAR</name>
<evidence type="ECO:0000256" key="3">
    <source>
        <dbReference type="ARBA" id="ARBA00022448"/>
    </source>
</evidence>
<feature type="transmembrane region" description="Helical" evidence="9">
    <location>
        <begin position="1157"/>
        <end position="1180"/>
    </location>
</feature>
<dbReference type="InterPro" id="IPR017871">
    <property type="entry name" value="ABC_transporter-like_CS"/>
</dbReference>
<evidence type="ECO:0000256" key="7">
    <source>
        <dbReference type="ARBA" id="ARBA00022989"/>
    </source>
</evidence>
<evidence type="ECO:0000256" key="8">
    <source>
        <dbReference type="ARBA" id="ARBA00023136"/>
    </source>
</evidence>
<dbReference type="PROSITE" id="PS00211">
    <property type="entry name" value="ABC_TRANSPORTER_1"/>
    <property type="match status" value="2"/>
</dbReference>
<keyword evidence="12" id="KW-1185">Reference proteome</keyword>
<dbReference type="SMART" id="SM00382">
    <property type="entry name" value="AAA"/>
    <property type="match status" value="2"/>
</dbReference>
<feature type="transmembrane region" description="Helical" evidence="9">
    <location>
        <begin position="451"/>
        <end position="473"/>
    </location>
</feature>
<comment type="subcellular location">
    <subcellularLocation>
        <location evidence="1">Membrane</location>
        <topology evidence="1">Multi-pass membrane protein</topology>
    </subcellularLocation>
</comment>
<dbReference type="InterPro" id="IPR003593">
    <property type="entry name" value="AAA+_ATPase"/>
</dbReference>
<dbReference type="GO" id="GO:0016020">
    <property type="term" value="C:membrane"/>
    <property type="evidence" value="ECO:0007669"/>
    <property type="project" value="UniProtKB-SubCell"/>
</dbReference>
<evidence type="ECO:0000259" key="10">
    <source>
        <dbReference type="PROSITE" id="PS50893"/>
    </source>
</evidence>
<protein>
    <recommendedName>
        <fullName evidence="10">ABC transporter domain-containing protein</fullName>
    </recommendedName>
</protein>
<organism evidence="11">
    <name type="scientific">Medioppia subpectinata</name>
    <dbReference type="NCBI Taxonomy" id="1979941"/>
    <lineage>
        <taxon>Eukaryota</taxon>
        <taxon>Metazoa</taxon>
        <taxon>Ecdysozoa</taxon>
        <taxon>Arthropoda</taxon>
        <taxon>Chelicerata</taxon>
        <taxon>Arachnida</taxon>
        <taxon>Acari</taxon>
        <taxon>Acariformes</taxon>
        <taxon>Sarcoptiformes</taxon>
        <taxon>Oribatida</taxon>
        <taxon>Brachypylina</taxon>
        <taxon>Oppioidea</taxon>
        <taxon>Oppiidae</taxon>
        <taxon>Medioppia</taxon>
    </lineage>
</organism>
<sequence>MCSLAVAFVDMDVNVVSMMGNTGKLLLRDLSGAFEFGTISALMGSSGSGKTTLLKCLMGSSKYRFGARTQDQNERLLHGLTVRQALTYASQLKNSGRDASGGSGSDQSPVVQKFSHSRRIRELMVELMIRDIKDNRVDRCSGGELKRLMIAMELTSVLLPNVMFLDEPTTGLDSNAADIAINYFVISCLKTLSRKHNIAIITSIHQPNNELFMLFDNVYVLAKQGVNIYWGRPDGLAIHLRECGITTGTAATTTTPSITSAVDICDNDTEPDIQFPIEVLLKYSSKAVTADERVQRLAAKTGQLRHGLRRQCAEGAMNLTPGFTRNRSKRFNFPDFYHLLLRHSLYTYVCQWRPLVAQIVFYILFLLCLTFAYNRDIGKIDGCSVNGTQFNQTCQELEHSMGIMEQNLYHQYIASVSIFTLHTAISTSFFLSEIKVFTSEHQNKWYGTGSYYWAKTLVEQILSIIFAYIYTIIMYIISGQKQESSRHLLRFYKYLYISLMAFMCSQTLGSIIGLICHRNARLALCVAVAIYSTLHYFNNFIVPTKDLFEIFQITSDFVYAKFEFNAKLLIMYGFGRCPEGSTAHVLNQYSVGPDSMYWRYCGYLFCSYLVLKCSELTALLIKANKVSINMMVCWLKACAGRGRTKNGQSVLIFGPEFQRLNSDCTDTECGGDGDGTGSVEPIDNNNHNSLDMDTKPVTIDTVPAGAAAAPVRFKSANLMIVWADLSFEMRPKLCRCQRGDGSGPLILDAIAGAIEYGTLNGLLGPSGSGKTTLMRCLNGRQSRPMTPDSLVYVNRQEPVVACFVTQNTAEHLLEGLTGRQTLVYAWKLKNSRLSRKETDVSLRAGVDDLLRELMIGNIGDTLVERCSGGEQKRLAIATELTSRVKPNMLCIDEPTSGLDSDAAEVVVRCLRALTRRHRIAIVASIHQPNNELFLMFDTINVLAKGGHVVYAGPPDGLRARLVECDLPCGSGEAPIEKVLKHSAQGVTGSPAIDRMRRKAAELRDQLVKQCHQMSADMELMPSGAGLPTRAKWFTVIDFWYLLVRTMRIAYLSQWKALVIQFCVCIFIALPFSRSLNEDMVVPDSCLATNMTADLLECADSGLYLESQALISQNIKYNIVFMTLVTYLQIVITPLTFTSDRNAKKLIYNVVGWYSSGAYYWAKSTVDICPVLVTLLPFIGIMNKYKSWSKFGAYYGFLSISTLCSQSVGHIAGIVFSQDSKMALVLSFGIHYSMMILGNCIIPVKEFHRYIQYISHVSYIKH</sequence>
<feature type="transmembrane region" description="Helical" evidence="9">
    <location>
        <begin position="1221"/>
        <end position="1241"/>
    </location>
</feature>
<proteinExistence type="inferred from homology"/>
<dbReference type="Pfam" id="PF00005">
    <property type="entry name" value="ABC_tran"/>
    <property type="match status" value="2"/>
</dbReference>
<dbReference type="InterPro" id="IPR027417">
    <property type="entry name" value="P-loop_NTPase"/>
</dbReference>
<evidence type="ECO:0000256" key="9">
    <source>
        <dbReference type="SAM" id="Phobius"/>
    </source>
</evidence>
<evidence type="ECO:0000313" key="11">
    <source>
        <dbReference type="EMBL" id="CAD7632494.1"/>
    </source>
</evidence>
<evidence type="ECO:0000256" key="5">
    <source>
        <dbReference type="ARBA" id="ARBA00022741"/>
    </source>
</evidence>
<feature type="transmembrane region" description="Helical" evidence="9">
    <location>
        <begin position="494"/>
        <end position="515"/>
    </location>
</feature>
<keyword evidence="4 9" id="KW-0812">Transmembrane</keyword>
<dbReference type="InterPro" id="IPR050352">
    <property type="entry name" value="ABCG_transporters"/>
</dbReference>
<dbReference type="GO" id="GO:0005524">
    <property type="term" value="F:ATP binding"/>
    <property type="evidence" value="ECO:0007669"/>
    <property type="project" value="UniProtKB-KW"/>
</dbReference>
<feature type="transmembrane region" description="Helical" evidence="9">
    <location>
        <begin position="1192"/>
        <end position="1215"/>
    </location>
</feature>
<feature type="transmembrane region" description="Helical" evidence="9">
    <location>
        <begin position="1054"/>
        <end position="1071"/>
    </location>
</feature>
<feature type="domain" description="ABC transporter" evidence="10">
    <location>
        <begin position="11"/>
        <end position="249"/>
    </location>
</feature>
<dbReference type="InterPro" id="IPR013525">
    <property type="entry name" value="ABC2_TM"/>
</dbReference>
<feature type="domain" description="ABC transporter" evidence="10">
    <location>
        <begin position="720"/>
        <end position="969"/>
    </location>
</feature>
<dbReference type="AlphaFoldDB" id="A0A7R9L246"/>
<evidence type="ECO:0000256" key="6">
    <source>
        <dbReference type="ARBA" id="ARBA00022840"/>
    </source>
</evidence>
<evidence type="ECO:0000313" key="12">
    <source>
        <dbReference type="Proteomes" id="UP000759131"/>
    </source>
</evidence>
<dbReference type="PROSITE" id="PS50893">
    <property type="entry name" value="ABC_TRANSPORTER_2"/>
    <property type="match status" value="2"/>
</dbReference>
<keyword evidence="3" id="KW-0813">Transport</keyword>
<dbReference type="EMBL" id="OC865645">
    <property type="protein sequence ID" value="CAD7632494.1"/>
    <property type="molecule type" value="Genomic_DNA"/>
</dbReference>
<feature type="non-terminal residue" evidence="11">
    <location>
        <position position="1261"/>
    </location>
</feature>
<dbReference type="InterPro" id="IPR003439">
    <property type="entry name" value="ABC_transporter-like_ATP-bd"/>
</dbReference>
<dbReference type="SUPFAM" id="SSF52540">
    <property type="entry name" value="P-loop containing nucleoside triphosphate hydrolases"/>
    <property type="match status" value="2"/>
</dbReference>
<evidence type="ECO:0000256" key="2">
    <source>
        <dbReference type="ARBA" id="ARBA00005814"/>
    </source>
</evidence>
<keyword evidence="7 9" id="KW-1133">Transmembrane helix</keyword>
<dbReference type="Gene3D" id="3.40.50.300">
    <property type="entry name" value="P-loop containing nucleotide triphosphate hydrolases"/>
    <property type="match status" value="2"/>
</dbReference>
<keyword evidence="6" id="KW-0067">ATP-binding</keyword>
<reference evidence="11" key="1">
    <citation type="submission" date="2020-11" db="EMBL/GenBank/DDBJ databases">
        <authorList>
            <person name="Tran Van P."/>
        </authorList>
    </citation>
    <scope>NUCLEOTIDE SEQUENCE</scope>
</reference>
<accession>A0A7R9L246</accession>
<evidence type="ECO:0000256" key="4">
    <source>
        <dbReference type="ARBA" id="ARBA00022692"/>
    </source>
</evidence>
<keyword evidence="5" id="KW-0547">Nucleotide-binding</keyword>
<dbReference type="Pfam" id="PF01061">
    <property type="entry name" value="ABC2_membrane"/>
    <property type="match status" value="2"/>
</dbReference>
<dbReference type="EMBL" id="CAJPIZ010011070">
    <property type="protein sequence ID" value="CAG2112924.1"/>
    <property type="molecule type" value="Genomic_DNA"/>
</dbReference>
<dbReference type="Proteomes" id="UP000759131">
    <property type="component" value="Unassembled WGS sequence"/>
</dbReference>